<proteinExistence type="predicted"/>
<dbReference type="Proteomes" id="UP000218767">
    <property type="component" value="Unassembled WGS sequence"/>
</dbReference>
<gene>
    <name evidence="4" type="ORF">COB20_05250</name>
</gene>
<sequence>MRSIQKVPVQFHLNPDNPMALLRACSAYCKTPLIKIVGLRSHRILIKDETHRMNLGSFKALGGVYAVAKLLAEQWEAGGRGKLEPEDFLNAEVKNFAQSITYVCASAGNHGLAVAAGAKLFGAQSRVYISQEVPGSFESRLNDQGAEVIRAGMTYEESVAAAIEDAALTGAVHLADGSWENYTQAPRLVMEGYTVVAEELREEFESKNEWPTHVYLQAGVGGLAGAIAYMIRKNWSVQPLIIIVEPNSAPCLKASNDAGRCVRVEGIVSNMGRLDCKEPSMIAHSILQLSNVEFITISDDDAIAATNYLDKQGIPTTPSGAAGYAGLSKLLSLQSQVAGFLPLVIVTEGAL</sequence>
<accession>A0A2A4XA79</accession>
<comment type="caution">
    <text evidence="4">The sequence shown here is derived from an EMBL/GenBank/DDBJ whole genome shotgun (WGS) entry which is preliminary data.</text>
</comment>
<feature type="domain" description="Tryptophan synthase beta chain-like PALP" evidence="3">
    <location>
        <begin position="28"/>
        <end position="333"/>
    </location>
</feature>
<dbReference type="Gene3D" id="3.40.50.1100">
    <property type="match status" value="2"/>
</dbReference>
<evidence type="ECO:0000256" key="1">
    <source>
        <dbReference type="ARBA" id="ARBA00001933"/>
    </source>
</evidence>
<evidence type="ECO:0000313" key="4">
    <source>
        <dbReference type="EMBL" id="PCI79191.1"/>
    </source>
</evidence>
<protein>
    <submittedName>
        <fullName evidence="4">PLP-dependent lyase/thiolase</fullName>
    </submittedName>
</protein>
<evidence type="ECO:0000313" key="5">
    <source>
        <dbReference type="Proteomes" id="UP000218767"/>
    </source>
</evidence>
<evidence type="ECO:0000259" key="3">
    <source>
        <dbReference type="Pfam" id="PF00291"/>
    </source>
</evidence>
<dbReference type="PANTHER" id="PTHR42937:SF1">
    <property type="entry name" value="DIAMINOPROPIONATE AMMONIA-LYASE"/>
    <property type="match status" value="1"/>
</dbReference>
<name>A0A2A4XA79_9GAMM</name>
<dbReference type="PANTHER" id="PTHR42937">
    <property type="match status" value="1"/>
</dbReference>
<dbReference type="InterPro" id="IPR001926">
    <property type="entry name" value="TrpB-like_PALP"/>
</dbReference>
<dbReference type="CDD" id="cd00640">
    <property type="entry name" value="Trp-synth-beta_II"/>
    <property type="match status" value="1"/>
</dbReference>
<dbReference type="EMBL" id="NVUL01000020">
    <property type="protein sequence ID" value="PCI79191.1"/>
    <property type="molecule type" value="Genomic_DNA"/>
</dbReference>
<evidence type="ECO:0000256" key="2">
    <source>
        <dbReference type="ARBA" id="ARBA00022898"/>
    </source>
</evidence>
<dbReference type="SUPFAM" id="SSF53686">
    <property type="entry name" value="Tryptophan synthase beta subunit-like PLP-dependent enzymes"/>
    <property type="match status" value="1"/>
</dbReference>
<reference evidence="5" key="1">
    <citation type="submission" date="2017-08" db="EMBL/GenBank/DDBJ databases">
        <title>A dynamic microbial community with high functional redundancy inhabits the cold, oxic subseafloor aquifer.</title>
        <authorList>
            <person name="Tully B.J."/>
            <person name="Wheat C.G."/>
            <person name="Glazer B.T."/>
            <person name="Huber J.A."/>
        </authorList>
    </citation>
    <scope>NUCLEOTIDE SEQUENCE [LARGE SCALE GENOMIC DNA]</scope>
</reference>
<dbReference type="InterPro" id="IPR036052">
    <property type="entry name" value="TrpB-like_PALP_sf"/>
</dbReference>
<dbReference type="GO" id="GO:0016829">
    <property type="term" value="F:lyase activity"/>
    <property type="evidence" value="ECO:0007669"/>
    <property type="project" value="UniProtKB-KW"/>
</dbReference>
<dbReference type="Pfam" id="PF00291">
    <property type="entry name" value="PALP"/>
    <property type="match status" value="1"/>
</dbReference>
<keyword evidence="4" id="KW-0456">Lyase</keyword>
<comment type="cofactor">
    <cofactor evidence="1">
        <name>pyridoxal 5'-phosphate</name>
        <dbReference type="ChEBI" id="CHEBI:597326"/>
    </cofactor>
</comment>
<organism evidence="4 5">
    <name type="scientific">SAR86 cluster bacterium</name>
    <dbReference type="NCBI Taxonomy" id="2030880"/>
    <lineage>
        <taxon>Bacteria</taxon>
        <taxon>Pseudomonadati</taxon>
        <taxon>Pseudomonadota</taxon>
        <taxon>Gammaproteobacteria</taxon>
        <taxon>SAR86 cluster</taxon>
    </lineage>
</organism>
<keyword evidence="2" id="KW-0663">Pyridoxal phosphate</keyword>
<dbReference type="AlphaFoldDB" id="A0A2A4XA79"/>